<organism evidence="1 2">
    <name type="scientific">Crenobacter cavernae</name>
    <dbReference type="NCBI Taxonomy" id="2290923"/>
    <lineage>
        <taxon>Bacteria</taxon>
        <taxon>Pseudomonadati</taxon>
        <taxon>Pseudomonadota</taxon>
        <taxon>Betaproteobacteria</taxon>
        <taxon>Neisseriales</taxon>
        <taxon>Neisseriaceae</taxon>
        <taxon>Crenobacter</taxon>
    </lineage>
</organism>
<dbReference type="Pfam" id="PF13279">
    <property type="entry name" value="4HBT_2"/>
    <property type="match status" value="1"/>
</dbReference>
<dbReference type="AlphaFoldDB" id="A0A345Y8T6"/>
<dbReference type="KEGG" id="ccah:DWG20_13370"/>
<dbReference type="SUPFAM" id="SSF54637">
    <property type="entry name" value="Thioesterase/thiol ester dehydrase-isomerase"/>
    <property type="match status" value="1"/>
</dbReference>
<name>A0A345Y8T6_9NEIS</name>
<accession>A0A345Y8T6</accession>
<proteinExistence type="predicted"/>
<dbReference type="RefSeq" id="WP_115434266.1">
    <property type="nucleotide sequence ID" value="NZ_CP031337.1"/>
</dbReference>
<dbReference type="OrthoDB" id="333038at2"/>
<dbReference type="Proteomes" id="UP000254537">
    <property type="component" value="Chromosome"/>
</dbReference>
<reference evidence="1 2" key="1">
    <citation type="submission" date="2018-07" db="EMBL/GenBank/DDBJ databases">
        <title>Crenobacter cavernae sp. nov., isolated from a karst cave.</title>
        <authorList>
            <person name="Zhu H."/>
        </authorList>
    </citation>
    <scope>NUCLEOTIDE SEQUENCE [LARGE SCALE GENOMIC DNA]</scope>
    <source>
        <strain evidence="1 2">K1W11S-77</strain>
    </source>
</reference>
<gene>
    <name evidence="1" type="ORF">DWG20_13370</name>
</gene>
<sequence length="113" mass="12803">MRPTCAHEARPRFLESPGYTELAAEGVGIIMTDTAAQYRAEAFHGDALTFELALADFHKYGFDLLYQEVDDKRGVEVARLKTGIVCFDYTRRKIARLPEGFARRFEQEQGGQV</sequence>
<dbReference type="CDD" id="cd00586">
    <property type="entry name" value="4HBT"/>
    <property type="match status" value="1"/>
</dbReference>
<dbReference type="Gene3D" id="3.10.129.10">
    <property type="entry name" value="Hotdog Thioesterase"/>
    <property type="match status" value="1"/>
</dbReference>
<dbReference type="InterPro" id="IPR029069">
    <property type="entry name" value="HotDog_dom_sf"/>
</dbReference>
<protein>
    <submittedName>
        <fullName evidence="1">Thioesterase</fullName>
    </submittedName>
</protein>
<dbReference type="EMBL" id="CP031337">
    <property type="protein sequence ID" value="AXK40338.1"/>
    <property type="molecule type" value="Genomic_DNA"/>
</dbReference>
<evidence type="ECO:0000313" key="2">
    <source>
        <dbReference type="Proteomes" id="UP000254537"/>
    </source>
</evidence>
<evidence type="ECO:0000313" key="1">
    <source>
        <dbReference type="EMBL" id="AXK40338.1"/>
    </source>
</evidence>